<gene>
    <name evidence="8" type="primary">trpA</name>
    <name evidence="10" type="ORF">SAMN05216323_10327</name>
</gene>
<dbReference type="PANTHER" id="PTHR43406:SF1">
    <property type="entry name" value="TRYPTOPHAN SYNTHASE ALPHA CHAIN, CHLOROPLASTIC"/>
    <property type="match status" value="1"/>
</dbReference>
<sequence>MNRIDALFSTKESNILSVFFTAGYPRRDTTVEIAHALQLAGVDLIEIGMPFSDPMADGPIIQHSSKVALENGITIELLFSQLETLRAKVAIPVVLMGYFNPVLKFGVERFLKRCQECGVDGVIIPDMPLDVFDAQYAEAFSQYGIYNILLATPTAEPARIEMLAKQSQGFIYMVSSGVTTGGTLDAKRFEQLRTATSIANRYKPLLVGFGVSNHQDFDVAAQYGRGAVVGSAFVKMLEQSDNLTNDIKIFVKSIVG</sequence>
<comment type="similarity">
    <text evidence="8 9">Belongs to the TrpA family.</text>
</comment>
<keyword evidence="4 8" id="KW-0822">Tryptophan biosynthesis</keyword>
<evidence type="ECO:0000256" key="8">
    <source>
        <dbReference type="HAMAP-Rule" id="MF_00131"/>
    </source>
</evidence>
<feature type="active site" description="Proton acceptor" evidence="8">
    <location>
        <position position="57"/>
    </location>
</feature>
<feature type="active site" description="Proton acceptor" evidence="8">
    <location>
        <position position="46"/>
    </location>
</feature>
<keyword evidence="11" id="KW-1185">Reference proteome</keyword>
<evidence type="ECO:0000256" key="7">
    <source>
        <dbReference type="ARBA" id="ARBA00049047"/>
    </source>
</evidence>
<name>A0A1G6LQ70_9BACT</name>
<evidence type="ECO:0000256" key="6">
    <source>
        <dbReference type="ARBA" id="ARBA00023239"/>
    </source>
</evidence>
<dbReference type="Proteomes" id="UP000199452">
    <property type="component" value="Unassembled WGS sequence"/>
</dbReference>
<comment type="subunit">
    <text evidence="2 8">Tetramer of two alpha and two beta chains.</text>
</comment>
<dbReference type="InterPro" id="IPR011060">
    <property type="entry name" value="RibuloseP-bd_barrel"/>
</dbReference>
<dbReference type="InterPro" id="IPR018204">
    <property type="entry name" value="Trp_synthase_alpha_AS"/>
</dbReference>
<evidence type="ECO:0000256" key="1">
    <source>
        <dbReference type="ARBA" id="ARBA00004733"/>
    </source>
</evidence>
<keyword evidence="5 8" id="KW-0057">Aromatic amino acid biosynthesis</keyword>
<dbReference type="NCBIfam" id="TIGR00262">
    <property type="entry name" value="trpA"/>
    <property type="match status" value="1"/>
</dbReference>
<evidence type="ECO:0000256" key="4">
    <source>
        <dbReference type="ARBA" id="ARBA00022822"/>
    </source>
</evidence>
<dbReference type="GO" id="GO:0005829">
    <property type="term" value="C:cytosol"/>
    <property type="evidence" value="ECO:0007669"/>
    <property type="project" value="TreeGrafter"/>
</dbReference>
<dbReference type="STRING" id="1640674.SAMN05216323_10327"/>
<dbReference type="CDD" id="cd04724">
    <property type="entry name" value="Tryptophan_synthase_alpha"/>
    <property type="match status" value="1"/>
</dbReference>
<dbReference type="UniPathway" id="UPA00035">
    <property type="reaction ID" value="UER00044"/>
</dbReference>
<evidence type="ECO:0000313" key="10">
    <source>
        <dbReference type="EMBL" id="SDC44885.1"/>
    </source>
</evidence>
<comment type="pathway">
    <text evidence="1 8">Amino-acid biosynthesis; L-tryptophan biosynthesis; L-tryptophan from chorismate: step 5/5.</text>
</comment>
<evidence type="ECO:0000256" key="9">
    <source>
        <dbReference type="RuleBase" id="RU003662"/>
    </source>
</evidence>
<keyword evidence="6 8" id="KW-0456">Lyase</keyword>
<dbReference type="EMBL" id="FMYP01000032">
    <property type="protein sequence ID" value="SDC44885.1"/>
    <property type="molecule type" value="Genomic_DNA"/>
</dbReference>
<evidence type="ECO:0000256" key="5">
    <source>
        <dbReference type="ARBA" id="ARBA00023141"/>
    </source>
</evidence>
<dbReference type="AlphaFoldDB" id="A0A1G6LQ70"/>
<dbReference type="SUPFAM" id="SSF51366">
    <property type="entry name" value="Ribulose-phoshate binding barrel"/>
    <property type="match status" value="1"/>
</dbReference>
<dbReference type="HAMAP" id="MF_00131">
    <property type="entry name" value="Trp_synth_alpha"/>
    <property type="match status" value="1"/>
</dbReference>
<dbReference type="EC" id="4.2.1.20" evidence="8"/>
<keyword evidence="3 8" id="KW-0028">Amino-acid biosynthesis</keyword>
<dbReference type="Gene3D" id="3.20.20.70">
    <property type="entry name" value="Aldolase class I"/>
    <property type="match status" value="1"/>
</dbReference>
<comment type="function">
    <text evidence="8">The alpha subunit is responsible for the aldol cleavage of indoleglycerol phosphate to indole and glyceraldehyde 3-phosphate.</text>
</comment>
<evidence type="ECO:0000256" key="3">
    <source>
        <dbReference type="ARBA" id="ARBA00022605"/>
    </source>
</evidence>
<protein>
    <recommendedName>
        <fullName evidence="8">Tryptophan synthase alpha chain</fullName>
        <ecNumber evidence="8">4.2.1.20</ecNumber>
    </recommendedName>
</protein>
<reference evidence="10 11" key="1">
    <citation type="submission" date="2016-09" db="EMBL/GenBank/DDBJ databases">
        <authorList>
            <person name="Capua I."/>
            <person name="De Benedictis P."/>
            <person name="Joannis T."/>
            <person name="Lombin L.H."/>
            <person name="Cattoli G."/>
        </authorList>
    </citation>
    <scope>NUCLEOTIDE SEQUENCE [LARGE SCALE GENOMIC DNA]</scope>
    <source>
        <strain evidence="10 11">A7P-90m</strain>
    </source>
</reference>
<dbReference type="RefSeq" id="WP_212590523.1">
    <property type="nucleotide sequence ID" value="NZ_FMYP01000032.1"/>
</dbReference>
<evidence type="ECO:0000256" key="2">
    <source>
        <dbReference type="ARBA" id="ARBA00011270"/>
    </source>
</evidence>
<dbReference type="GO" id="GO:0004834">
    <property type="term" value="F:tryptophan synthase activity"/>
    <property type="evidence" value="ECO:0007669"/>
    <property type="project" value="UniProtKB-UniRule"/>
</dbReference>
<dbReference type="PANTHER" id="PTHR43406">
    <property type="entry name" value="TRYPTOPHAN SYNTHASE, ALPHA CHAIN"/>
    <property type="match status" value="1"/>
</dbReference>
<proteinExistence type="inferred from homology"/>
<organism evidence="10 11">
    <name type="scientific">Williamwhitmania taraxaci</name>
    <dbReference type="NCBI Taxonomy" id="1640674"/>
    <lineage>
        <taxon>Bacteria</taxon>
        <taxon>Pseudomonadati</taxon>
        <taxon>Bacteroidota</taxon>
        <taxon>Bacteroidia</taxon>
        <taxon>Bacteroidales</taxon>
        <taxon>Williamwhitmaniaceae</taxon>
        <taxon>Williamwhitmania</taxon>
    </lineage>
</organism>
<evidence type="ECO:0000313" key="11">
    <source>
        <dbReference type="Proteomes" id="UP000199452"/>
    </source>
</evidence>
<dbReference type="InterPro" id="IPR002028">
    <property type="entry name" value="Trp_synthase_suA"/>
</dbReference>
<comment type="catalytic activity">
    <reaction evidence="7 8">
        <text>(1S,2R)-1-C-(indol-3-yl)glycerol 3-phosphate + L-serine = D-glyceraldehyde 3-phosphate + L-tryptophan + H2O</text>
        <dbReference type="Rhea" id="RHEA:10532"/>
        <dbReference type="ChEBI" id="CHEBI:15377"/>
        <dbReference type="ChEBI" id="CHEBI:33384"/>
        <dbReference type="ChEBI" id="CHEBI:57912"/>
        <dbReference type="ChEBI" id="CHEBI:58866"/>
        <dbReference type="ChEBI" id="CHEBI:59776"/>
        <dbReference type="EC" id="4.2.1.20"/>
    </reaction>
</comment>
<dbReference type="Pfam" id="PF00290">
    <property type="entry name" value="Trp_syntA"/>
    <property type="match status" value="1"/>
</dbReference>
<dbReference type="InterPro" id="IPR013785">
    <property type="entry name" value="Aldolase_TIM"/>
</dbReference>
<accession>A0A1G6LQ70</accession>
<dbReference type="PROSITE" id="PS00167">
    <property type="entry name" value="TRP_SYNTHASE_ALPHA"/>
    <property type="match status" value="1"/>
</dbReference>